<dbReference type="RefSeq" id="WP_005014894.1">
    <property type="nucleotide sequence ID" value="NZ_JFZZ01000054.1"/>
</dbReference>
<dbReference type="EMBL" id="JFZZ01000054">
    <property type="protein sequence ID" value="KAK95526.1"/>
    <property type="molecule type" value="Genomic_DNA"/>
</dbReference>
<dbReference type="GeneID" id="93119377"/>
<dbReference type="CDD" id="cd13578">
    <property type="entry name" value="PBP2_Bug27"/>
    <property type="match status" value="1"/>
</dbReference>
<dbReference type="Pfam" id="PF03401">
    <property type="entry name" value="TctC"/>
    <property type="match status" value="1"/>
</dbReference>
<dbReference type="PANTHER" id="PTHR42928:SF5">
    <property type="entry name" value="BLR1237 PROTEIN"/>
    <property type="match status" value="1"/>
</dbReference>
<evidence type="ECO:0000313" key="3">
    <source>
        <dbReference type="EMBL" id="KAK95526.1"/>
    </source>
</evidence>
<dbReference type="Gene3D" id="3.40.190.150">
    <property type="entry name" value="Bordetella uptake gene, domain 1"/>
    <property type="match status" value="1"/>
</dbReference>
<sequence length="326" mass="34105">MRLLSPPWHVALALVAACAASLPAQAEYPERPIRMIVGFPPGQATDIVARIAAKQIQDALGKPVIVENKPGAAGSIGSDLVAKADPDGYTLVVGSSGTMAINPSLYSHLPYHPLKDFEPISLLSVVPLFLVVNPSVKAETAADFVKLAKASPGKLNYGSGGSGVTSHLTMELLKYEQGMDLVHVPYKGSPAAATDLIGGQVSAMIDTGAVLLPYARNGKLRVLAVASEKRNPAAPEIPTMEEAGLGHFVAPAWVGLATPKGTPQPVIDKIYQALAKNWTTAPEVGRVLNGLGAEAVVMPPAEFRSYIQSEIDKWAIAVNLAGAKVD</sequence>
<accession>A0A158M5G6</accession>
<dbReference type="AlphaFoldDB" id="A0A158M5G6"/>
<name>A0A158M5G6_9BORD</name>
<dbReference type="PROSITE" id="PS51257">
    <property type="entry name" value="PROKAR_LIPOPROTEIN"/>
    <property type="match status" value="1"/>
</dbReference>
<feature type="signal peptide" evidence="2">
    <location>
        <begin position="1"/>
        <end position="26"/>
    </location>
</feature>
<organism evidence="3 4">
    <name type="scientific">Bordetella holmesii CDC-H585-BH</name>
    <dbReference type="NCBI Taxonomy" id="1331206"/>
    <lineage>
        <taxon>Bacteria</taxon>
        <taxon>Pseudomonadati</taxon>
        <taxon>Pseudomonadota</taxon>
        <taxon>Betaproteobacteria</taxon>
        <taxon>Burkholderiales</taxon>
        <taxon>Alcaligenaceae</taxon>
        <taxon>Bordetella</taxon>
    </lineage>
</organism>
<protein>
    <submittedName>
        <fullName evidence="3">Tripartite tricarboxylate transporter family receptor</fullName>
    </submittedName>
</protein>
<comment type="caution">
    <text evidence="3">The sequence shown here is derived from an EMBL/GenBank/DDBJ whole genome shotgun (WGS) entry which is preliminary data.</text>
</comment>
<dbReference type="PATRIC" id="fig|1331206.3.peg.1509"/>
<dbReference type="Gene3D" id="3.40.190.10">
    <property type="entry name" value="Periplasmic binding protein-like II"/>
    <property type="match status" value="1"/>
</dbReference>
<evidence type="ECO:0000256" key="1">
    <source>
        <dbReference type="ARBA" id="ARBA00006987"/>
    </source>
</evidence>
<dbReference type="SUPFAM" id="SSF53850">
    <property type="entry name" value="Periplasmic binding protein-like II"/>
    <property type="match status" value="1"/>
</dbReference>
<dbReference type="InterPro" id="IPR042100">
    <property type="entry name" value="Bug_dom1"/>
</dbReference>
<keyword evidence="3" id="KW-0675">Receptor</keyword>
<gene>
    <name evidence="3" type="ORF">L497_1816</name>
</gene>
<evidence type="ECO:0000313" key="4">
    <source>
        <dbReference type="Proteomes" id="UP000026682"/>
    </source>
</evidence>
<dbReference type="Proteomes" id="UP000026682">
    <property type="component" value="Unassembled WGS sequence"/>
</dbReference>
<proteinExistence type="inferred from homology"/>
<reference evidence="3 4" key="1">
    <citation type="submission" date="2014-03" db="EMBL/GenBank/DDBJ databases">
        <title>Genome sequence of Bordetella holmseii.</title>
        <authorList>
            <person name="Harvill E."/>
            <person name="Goodfield L.L."/>
            <person name="Ivanov Y."/>
            <person name="Meyer J.A."/>
            <person name="Newth C."/>
            <person name="Cassiday P."/>
            <person name="Tondella M.L."/>
            <person name="Liao P."/>
            <person name="Zimmerman J."/>
            <person name="Meert K."/>
            <person name="Wessel D."/>
            <person name="Berger J."/>
            <person name="Dean J.M."/>
            <person name="Holubkov R."/>
            <person name="Burr J."/>
            <person name="Liu T."/>
            <person name="Brinkac L.M."/>
            <person name="Sanka R."/>
            <person name="Kim M."/>
            <person name="Losada L."/>
        </authorList>
    </citation>
    <scope>NUCLEOTIDE SEQUENCE [LARGE SCALE GENOMIC DNA]</scope>
    <source>
        <strain evidence="3 4">CDC-H585-BH</strain>
    </source>
</reference>
<dbReference type="PANTHER" id="PTHR42928">
    <property type="entry name" value="TRICARBOXYLATE-BINDING PROTEIN"/>
    <property type="match status" value="1"/>
</dbReference>
<comment type="similarity">
    <text evidence="1">Belongs to the UPF0065 (bug) family.</text>
</comment>
<feature type="chain" id="PRO_5007628553" evidence="2">
    <location>
        <begin position="27"/>
        <end position="326"/>
    </location>
</feature>
<keyword evidence="2" id="KW-0732">Signal</keyword>
<dbReference type="STRING" id="35814.BBB42_12360"/>
<dbReference type="InterPro" id="IPR005064">
    <property type="entry name" value="BUG"/>
</dbReference>
<dbReference type="PIRSF" id="PIRSF017082">
    <property type="entry name" value="YflP"/>
    <property type="match status" value="1"/>
</dbReference>
<evidence type="ECO:0000256" key="2">
    <source>
        <dbReference type="SAM" id="SignalP"/>
    </source>
</evidence>